<dbReference type="GeneID" id="90528985"/>
<evidence type="ECO:0000313" key="2">
    <source>
        <dbReference type="EMBL" id="HJG88717.1"/>
    </source>
</evidence>
<organism evidence="2 3">
    <name type="scientific">Barnesiella viscericola</name>
    <dbReference type="NCBI Taxonomy" id="397865"/>
    <lineage>
        <taxon>Bacteria</taxon>
        <taxon>Pseudomonadati</taxon>
        <taxon>Bacteroidota</taxon>
        <taxon>Bacteroidia</taxon>
        <taxon>Bacteroidales</taxon>
        <taxon>Barnesiellaceae</taxon>
        <taxon>Barnesiella</taxon>
    </lineage>
</organism>
<evidence type="ECO:0008006" key="4">
    <source>
        <dbReference type="Google" id="ProtNLM"/>
    </source>
</evidence>
<proteinExistence type="predicted"/>
<evidence type="ECO:0000256" key="1">
    <source>
        <dbReference type="SAM" id="SignalP"/>
    </source>
</evidence>
<keyword evidence="1" id="KW-0732">Signal</keyword>
<feature type="signal peptide" evidence="1">
    <location>
        <begin position="1"/>
        <end position="22"/>
    </location>
</feature>
<dbReference type="EMBL" id="DYUD01000014">
    <property type="protein sequence ID" value="HJG88717.1"/>
    <property type="molecule type" value="Genomic_DNA"/>
</dbReference>
<sequence length="165" mass="19620">MKRAILVWSVILFLGLPMSLSAQLQKDAVDQQQRKAKFEQFCQFRRDYMQRQIGLTDQEAQQFFTLYEELEAKKWKIDKEARDFARRVARSKSAVSDTEYEKAAQALLEKDEKMAQLDREYYDKFKTFLSSEKLFKFKNAQMKFPRAMMKWHGGKNGQHKGRGQK</sequence>
<reference evidence="2" key="1">
    <citation type="journal article" date="2021" name="PeerJ">
        <title>Extensive microbial diversity within the chicken gut microbiome revealed by metagenomics and culture.</title>
        <authorList>
            <person name="Gilroy R."/>
            <person name="Ravi A."/>
            <person name="Getino M."/>
            <person name="Pursley I."/>
            <person name="Horton D.L."/>
            <person name="Alikhan N.F."/>
            <person name="Baker D."/>
            <person name="Gharbi K."/>
            <person name="Hall N."/>
            <person name="Watson M."/>
            <person name="Adriaenssens E.M."/>
            <person name="Foster-Nyarko E."/>
            <person name="Jarju S."/>
            <person name="Secka A."/>
            <person name="Antonio M."/>
            <person name="Oren A."/>
            <person name="Chaudhuri R.R."/>
            <person name="La Ragione R."/>
            <person name="Hildebrand F."/>
            <person name="Pallen M.J."/>
        </authorList>
    </citation>
    <scope>NUCLEOTIDE SEQUENCE</scope>
    <source>
        <strain evidence="2">CHK121-7720</strain>
    </source>
</reference>
<evidence type="ECO:0000313" key="3">
    <source>
        <dbReference type="Proteomes" id="UP000757103"/>
    </source>
</evidence>
<gene>
    <name evidence="2" type="ORF">K8U91_04470</name>
</gene>
<dbReference type="AlphaFoldDB" id="A0A921SUW0"/>
<dbReference type="Proteomes" id="UP000757103">
    <property type="component" value="Unassembled WGS sequence"/>
</dbReference>
<dbReference type="RefSeq" id="WP_157232548.1">
    <property type="nucleotide sequence ID" value="NZ_DYUD01000014.1"/>
</dbReference>
<name>A0A921SUW0_9BACT</name>
<protein>
    <recommendedName>
        <fullName evidence="4">Periplasmic heavy metal sensor</fullName>
    </recommendedName>
</protein>
<reference evidence="2" key="2">
    <citation type="submission" date="2021-09" db="EMBL/GenBank/DDBJ databases">
        <authorList>
            <person name="Gilroy R."/>
        </authorList>
    </citation>
    <scope>NUCLEOTIDE SEQUENCE</scope>
    <source>
        <strain evidence="2">CHK121-7720</strain>
    </source>
</reference>
<comment type="caution">
    <text evidence="2">The sequence shown here is derived from an EMBL/GenBank/DDBJ whole genome shotgun (WGS) entry which is preliminary data.</text>
</comment>
<feature type="chain" id="PRO_5038101301" description="Periplasmic heavy metal sensor" evidence="1">
    <location>
        <begin position="23"/>
        <end position="165"/>
    </location>
</feature>
<accession>A0A921SUW0</accession>